<proteinExistence type="predicted"/>
<accession>A0ACB7YJN6</accession>
<reference evidence="1 2" key="1">
    <citation type="journal article" date="2021" name="Hortic Res">
        <title>High-quality reference genome and annotation aids understanding of berry development for evergreen blueberry (Vaccinium darrowii).</title>
        <authorList>
            <person name="Yu J."/>
            <person name="Hulse-Kemp A.M."/>
            <person name="Babiker E."/>
            <person name="Staton M."/>
        </authorList>
    </citation>
    <scope>NUCLEOTIDE SEQUENCE [LARGE SCALE GENOMIC DNA]</scope>
    <source>
        <strain evidence="2">cv. NJ 8807/NJ 8810</strain>
        <tissue evidence="1">Young leaf</tissue>
    </source>
</reference>
<dbReference type="Proteomes" id="UP000828048">
    <property type="component" value="Chromosome 11"/>
</dbReference>
<protein>
    <submittedName>
        <fullName evidence="1">Uncharacterized protein</fullName>
    </submittedName>
</protein>
<keyword evidence="2" id="KW-1185">Reference proteome</keyword>
<name>A0ACB7YJN6_9ERIC</name>
<comment type="caution">
    <text evidence="1">The sequence shown here is derived from an EMBL/GenBank/DDBJ whole genome shotgun (WGS) entry which is preliminary data.</text>
</comment>
<evidence type="ECO:0000313" key="2">
    <source>
        <dbReference type="Proteomes" id="UP000828048"/>
    </source>
</evidence>
<organism evidence="1 2">
    <name type="scientific">Vaccinium darrowii</name>
    <dbReference type="NCBI Taxonomy" id="229202"/>
    <lineage>
        <taxon>Eukaryota</taxon>
        <taxon>Viridiplantae</taxon>
        <taxon>Streptophyta</taxon>
        <taxon>Embryophyta</taxon>
        <taxon>Tracheophyta</taxon>
        <taxon>Spermatophyta</taxon>
        <taxon>Magnoliopsida</taxon>
        <taxon>eudicotyledons</taxon>
        <taxon>Gunneridae</taxon>
        <taxon>Pentapetalae</taxon>
        <taxon>asterids</taxon>
        <taxon>Ericales</taxon>
        <taxon>Ericaceae</taxon>
        <taxon>Vaccinioideae</taxon>
        <taxon>Vaccinieae</taxon>
        <taxon>Vaccinium</taxon>
    </lineage>
</organism>
<evidence type="ECO:0000313" key="1">
    <source>
        <dbReference type="EMBL" id="KAH7853700.1"/>
    </source>
</evidence>
<dbReference type="EMBL" id="CM037161">
    <property type="protein sequence ID" value="KAH7853700.1"/>
    <property type="molecule type" value="Genomic_DNA"/>
</dbReference>
<gene>
    <name evidence="1" type="ORF">Vadar_005679</name>
</gene>
<sequence length="377" mass="41445">MDIQKGQNSTTSSILFLVLFLFLLPLTTAQTCSTAACHRGDPLIRFPFRLQNLQPNSCGYPHPGFTLSCDTTNQTLITLPNSGQFTVQGIDYGTQEIWINDPKNCLPGRLLSLNLSSSSFTAVYFQGFTLFNCSMDYRKYKLNPIACLSGDSYTVFATSSDKVVRRLASSCVEIGTVVVPVEWPFYEEVSSSDLSGDLLLTWAEPRCGRCEVRGGRCGLKSNSSVDVACTNAPKHGLPRSARYAITVGAGVPALLFAIGLLCFIIGRVKSYGRRRNTISDFMTSTAVPQPTVVTGLDGPTIDSFPKVVLGESRRLPKPNDNTCPICLSEYRPKETLRSIPECRHCFHADCIDEWLRLNPTCPVCRNSPDRSPRAQAV</sequence>